<sequence>MLIVKAIVNFIVKSIIMKNLLTAFALLATLSATAQTEKTVKLNDTTQLTYDVASDGKTKEGTYAIKNLKNKGLWVQGHYKADERNGTWYFFNAQNQLTMRYNFDQKKLLYVNDADLKDVSINILNGDADMQKNASAPLPLCPIDYFVALASSKIYAMNVDAGNIDAEITAYVSADGTAKYTVSYKTANGKVEKQKFNINDTKFNVQWLPSTYKDKPVDAEFVVYTSIKANGEGWRRNKWNN</sequence>
<comment type="caution">
    <text evidence="2">The sequence shown here is derived from an EMBL/GenBank/DDBJ whole genome shotgun (WGS) entry which is preliminary data.</text>
</comment>
<proteinExistence type="predicted"/>
<evidence type="ECO:0000256" key="1">
    <source>
        <dbReference type="SAM" id="SignalP"/>
    </source>
</evidence>
<gene>
    <name evidence="2" type="ORF">GCM10023149_44650</name>
</gene>
<evidence type="ECO:0000313" key="2">
    <source>
        <dbReference type="EMBL" id="GAA4336119.1"/>
    </source>
</evidence>
<organism evidence="2 3">
    <name type="scientific">Mucilaginibacter gynuensis</name>
    <dbReference type="NCBI Taxonomy" id="1302236"/>
    <lineage>
        <taxon>Bacteria</taxon>
        <taxon>Pseudomonadati</taxon>
        <taxon>Bacteroidota</taxon>
        <taxon>Sphingobacteriia</taxon>
        <taxon>Sphingobacteriales</taxon>
        <taxon>Sphingobacteriaceae</taxon>
        <taxon>Mucilaginibacter</taxon>
    </lineage>
</organism>
<name>A0ABP8H954_9SPHI</name>
<protein>
    <submittedName>
        <fullName evidence="2">Uncharacterized protein</fullName>
    </submittedName>
</protein>
<dbReference type="Proteomes" id="UP001500582">
    <property type="component" value="Unassembled WGS sequence"/>
</dbReference>
<keyword evidence="3" id="KW-1185">Reference proteome</keyword>
<accession>A0ABP8H954</accession>
<keyword evidence="1" id="KW-0732">Signal</keyword>
<feature type="signal peptide" evidence="1">
    <location>
        <begin position="1"/>
        <end position="34"/>
    </location>
</feature>
<evidence type="ECO:0000313" key="3">
    <source>
        <dbReference type="Proteomes" id="UP001500582"/>
    </source>
</evidence>
<dbReference type="EMBL" id="BAABFT010000016">
    <property type="protein sequence ID" value="GAA4336119.1"/>
    <property type="molecule type" value="Genomic_DNA"/>
</dbReference>
<reference evidence="3" key="1">
    <citation type="journal article" date="2019" name="Int. J. Syst. Evol. Microbiol.">
        <title>The Global Catalogue of Microorganisms (GCM) 10K type strain sequencing project: providing services to taxonomists for standard genome sequencing and annotation.</title>
        <authorList>
            <consortium name="The Broad Institute Genomics Platform"/>
            <consortium name="The Broad Institute Genome Sequencing Center for Infectious Disease"/>
            <person name="Wu L."/>
            <person name="Ma J."/>
        </authorList>
    </citation>
    <scope>NUCLEOTIDE SEQUENCE [LARGE SCALE GENOMIC DNA]</scope>
    <source>
        <strain evidence="3">JCM 17705</strain>
    </source>
</reference>
<feature type="chain" id="PRO_5045156906" evidence="1">
    <location>
        <begin position="35"/>
        <end position="241"/>
    </location>
</feature>